<dbReference type="PROSITE" id="PS50109">
    <property type="entry name" value="HIS_KIN"/>
    <property type="match status" value="1"/>
</dbReference>
<dbReference type="Gene3D" id="3.40.50.2300">
    <property type="match status" value="3"/>
</dbReference>
<dbReference type="InterPro" id="IPR003018">
    <property type="entry name" value="GAF"/>
</dbReference>
<evidence type="ECO:0000256" key="6">
    <source>
        <dbReference type="ARBA" id="ARBA00022741"/>
    </source>
</evidence>
<feature type="transmembrane region" description="Helical" evidence="13">
    <location>
        <begin position="186"/>
        <end position="207"/>
    </location>
</feature>
<dbReference type="SUPFAM" id="SSF55781">
    <property type="entry name" value="GAF domain-like"/>
    <property type="match status" value="1"/>
</dbReference>
<dbReference type="Proteomes" id="UP000032633">
    <property type="component" value="Chromosome"/>
</dbReference>
<keyword evidence="6" id="KW-0547">Nucleotide-binding</keyword>
<dbReference type="CDD" id="cd16922">
    <property type="entry name" value="HATPase_EvgS-ArcB-TorS-like"/>
    <property type="match status" value="1"/>
</dbReference>
<name>A0A0D5NG43_9BACL</name>
<evidence type="ECO:0000256" key="2">
    <source>
        <dbReference type="ARBA" id="ARBA00006402"/>
    </source>
</evidence>
<keyword evidence="4 11" id="KW-0597">Phosphoprotein</keyword>
<dbReference type="SUPFAM" id="SSF47384">
    <property type="entry name" value="Homodimeric domain of signal transducing histidine kinase"/>
    <property type="match status" value="1"/>
</dbReference>
<keyword evidence="8" id="KW-0067">ATP-binding</keyword>
<dbReference type="InterPro" id="IPR011006">
    <property type="entry name" value="CheY-like_superfamily"/>
</dbReference>
<dbReference type="InterPro" id="IPR003594">
    <property type="entry name" value="HATPase_dom"/>
</dbReference>
<dbReference type="Gene3D" id="3.30.565.10">
    <property type="entry name" value="Histidine kinase-like ATPase, C-terminal domain"/>
    <property type="match status" value="1"/>
</dbReference>
<keyword evidence="13" id="KW-0472">Membrane</keyword>
<evidence type="ECO:0000256" key="9">
    <source>
        <dbReference type="ARBA" id="ARBA00023012"/>
    </source>
</evidence>
<dbReference type="CDD" id="cd00082">
    <property type="entry name" value="HisKA"/>
    <property type="match status" value="1"/>
</dbReference>
<keyword evidence="5" id="KW-0808">Transferase</keyword>
<comment type="catalytic activity">
    <reaction evidence="1">
        <text>ATP + protein L-histidine = ADP + protein N-phospho-L-histidine.</text>
        <dbReference type="EC" id="2.7.13.3"/>
    </reaction>
</comment>
<dbReference type="Pfam" id="PF12729">
    <property type="entry name" value="4HB_MCP_1"/>
    <property type="match status" value="1"/>
</dbReference>
<keyword evidence="9" id="KW-0902">Two-component regulatory system</keyword>
<dbReference type="Pfam" id="PF13185">
    <property type="entry name" value="GAF_2"/>
    <property type="match status" value="1"/>
</dbReference>
<dbReference type="InterPro" id="IPR024478">
    <property type="entry name" value="HlyB_4HB_MCP"/>
</dbReference>
<dbReference type="InterPro" id="IPR003661">
    <property type="entry name" value="HisK_dim/P_dom"/>
</dbReference>
<dbReference type="InterPro" id="IPR004358">
    <property type="entry name" value="Sig_transdc_His_kin-like_C"/>
</dbReference>
<dbReference type="EC" id="2.7.13.3" evidence="3"/>
<keyword evidence="13" id="KW-0812">Transmembrane</keyword>
<dbReference type="InterPro" id="IPR036097">
    <property type="entry name" value="HisK_dim/P_sf"/>
</dbReference>
<dbReference type="InterPro" id="IPR047347">
    <property type="entry name" value="YvaQ-like_sensor"/>
</dbReference>
<reference evidence="16 17" key="1">
    <citation type="journal article" date="2015" name="J. Biotechnol.">
        <title>Complete genome sequence of Paenibacillus beijingensis 7188(T) (=DSM 24997(T)), a novel rhizobacterium from jujube garden soil.</title>
        <authorList>
            <person name="Kwak Y."/>
            <person name="Shin J.H."/>
        </authorList>
    </citation>
    <scope>NUCLEOTIDE SEQUENCE [LARGE SCALE GENOMIC DNA]</scope>
    <source>
        <strain evidence="16 17">DSM 24997</strain>
    </source>
</reference>
<proteinExistence type="inferred from homology"/>
<feature type="modified residue" description="4-aspartylphosphate" evidence="11">
    <location>
        <position position="1015"/>
    </location>
</feature>
<dbReference type="EMBL" id="CP011058">
    <property type="protein sequence ID" value="AJY73883.1"/>
    <property type="molecule type" value="Genomic_DNA"/>
</dbReference>
<dbReference type="SMART" id="SM00065">
    <property type="entry name" value="GAF"/>
    <property type="match status" value="1"/>
</dbReference>
<dbReference type="SMART" id="SM00448">
    <property type="entry name" value="REC"/>
    <property type="match status" value="3"/>
</dbReference>
<dbReference type="CDD" id="cd17546">
    <property type="entry name" value="REC_hyHK_CKI1_RcsC-like"/>
    <property type="match status" value="1"/>
</dbReference>
<evidence type="ECO:0000259" key="15">
    <source>
        <dbReference type="PROSITE" id="PS50110"/>
    </source>
</evidence>
<feature type="compositionally biased region" description="Low complexity" evidence="12">
    <location>
        <begin position="445"/>
        <end position="463"/>
    </location>
</feature>
<dbReference type="InterPro" id="IPR036890">
    <property type="entry name" value="HATPase_C_sf"/>
</dbReference>
<evidence type="ECO:0000256" key="7">
    <source>
        <dbReference type="ARBA" id="ARBA00022777"/>
    </source>
</evidence>
<organism evidence="16 17">
    <name type="scientific">Paenibacillus beijingensis</name>
    <dbReference type="NCBI Taxonomy" id="1126833"/>
    <lineage>
        <taxon>Bacteria</taxon>
        <taxon>Bacillati</taxon>
        <taxon>Bacillota</taxon>
        <taxon>Bacilli</taxon>
        <taxon>Bacillales</taxon>
        <taxon>Paenibacillaceae</taxon>
        <taxon>Paenibacillus</taxon>
    </lineage>
</organism>
<evidence type="ECO:0000256" key="10">
    <source>
        <dbReference type="ARBA" id="ARBA00074306"/>
    </source>
</evidence>
<keyword evidence="17" id="KW-1185">Reference proteome</keyword>
<evidence type="ECO:0000256" key="5">
    <source>
        <dbReference type="ARBA" id="ARBA00022679"/>
    </source>
</evidence>
<feature type="modified residue" description="4-aspartylphosphate" evidence="11">
    <location>
        <position position="1162"/>
    </location>
</feature>
<evidence type="ECO:0000313" key="17">
    <source>
        <dbReference type="Proteomes" id="UP000032633"/>
    </source>
</evidence>
<evidence type="ECO:0000256" key="12">
    <source>
        <dbReference type="SAM" id="MobiDB-lite"/>
    </source>
</evidence>
<sequence length="1231" mass="138071">MKIRTKLLLGFSFLMTILLLLSSAGIRNLYNLGAQTNEVYDQRYMKVSVAMNARSQANDIATFLVNVLTVPTRETLDKNKPALEAAAANLNDAVQKLQLNYLSEYEGEMVDELAADTEEYENYMRQVINLVGQGRGEAAIQLRESEGRAYQEQLVAQIDKLANYHQRAMQNAVAQAEQDNTDTTNLMIIVTAIGILAGLVVVFWSLLSMSRGFNSLSHMINGFAKGGEAARTARLRTRPGGEFGAVADTFIALADDLDEKTAREEEHNRQMQVQTWIKTNLAGVIVGVQNENNLNSLAGKFVDAVTPLVEASYGALYVRDNLGEGRKLDLMGVYAGEDQPIAVKHFAWGEGLVGQCAADRKPMLLEQVPDSYVRIRSGFGEASPKQIYLVPVHYQSHVVAVLELATLKSFTQAHIELLQQLGENMGMVMHNAFGRNRIEELLRESQTMSEELQSQSEELMSQQDELRRSNDRLEEQTRALKRSEETLQNQQEQLEQTNEELLQKTHLLELQMKETKKQNERIEKTRDALEKQTIQLGLASKYKSEFLANMSHELRTPLNSLLILSQMLAGNKEGNLTEKQVEFATTIHASGSDLLKLIDEILDLSKIGAGKMDLVTEYVPLAELEHYVMRNFRPISQQKGVALETKVDEDVSRQIFTDGHRVKQILRNLLSNAFKFTNQGSVKLHIRRAGEHELPAGGSGGGWIAFEVRDTGIGIQEDKQSIIFEAFQQADGTTSRKYGGTGLGLAISRDLAKLLGGTLRLESEEGRGSAFTLVIPELHSGSRLELQEEGGQSDSQLFPQMAETAASRSEVSAPPKPENARSSKPELTVDLTDDLETLEQGDKLVLIVEDDIAFARILLDIARARGFKGIVALQGDKGLSYARNYKPDAILLDIQLPVMDGWSVLHQLKNHSDTRHIPVHLISVFDEIQQGLSLGAIAYLKKPTTKESLDAVFSQIESFMERNLKRLLIVEDDEAQRRSIEELIGDEDVAITGVSSGREALMELGGQHYDCMVLDLGLPDMTGFELLDQIRKNEDLHDLPIIIYTGRELEKREEMMLKKYAETIIIKDVKSPERLLDETTLFLHRIEAQMPEEKRNLLRQLHNVETIFEHKNVLIVDDDIRNVFALGSVLESYHINVLYAENGREAIEMIEKNADLDLVLMDIMMPEMDGYEAMRLIRENAKYDKLPIIAITAKAMKGDRDKCIEAGASDYFAKPVNIDQLLSLMRVWLYK</sequence>
<evidence type="ECO:0000256" key="13">
    <source>
        <dbReference type="SAM" id="Phobius"/>
    </source>
</evidence>
<dbReference type="Pfam" id="PF02518">
    <property type="entry name" value="HATPase_c"/>
    <property type="match status" value="1"/>
</dbReference>
<feature type="domain" description="Response regulatory" evidence="15">
    <location>
        <begin position="844"/>
        <end position="957"/>
    </location>
</feature>
<dbReference type="Gene3D" id="3.30.450.40">
    <property type="match status" value="1"/>
</dbReference>
<evidence type="ECO:0000256" key="8">
    <source>
        <dbReference type="ARBA" id="ARBA00022840"/>
    </source>
</evidence>
<feature type="domain" description="Response regulatory" evidence="15">
    <location>
        <begin position="1112"/>
        <end position="1229"/>
    </location>
</feature>
<dbReference type="FunFam" id="3.30.565.10:FF:000010">
    <property type="entry name" value="Sensor histidine kinase RcsC"/>
    <property type="match status" value="1"/>
</dbReference>
<feature type="compositionally biased region" description="Basic and acidic residues" evidence="12">
    <location>
        <begin position="464"/>
        <end position="474"/>
    </location>
</feature>
<dbReference type="HOGENOM" id="CLU_000445_127_1_9"/>
<keyword evidence="7 16" id="KW-0418">Kinase</keyword>
<dbReference type="KEGG" id="pbj:VN24_03735"/>
<dbReference type="InterPro" id="IPR005467">
    <property type="entry name" value="His_kinase_dom"/>
</dbReference>
<dbReference type="PANTHER" id="PTHR45339:SF1">
    <property type="entry name" value="HYBRID SIGNAL TRANSDUCTION HISTIDINE KINASE J"/>
    <property type="match status" value="1"/>
</dbReference>
<dbReference type="Gene3D" id="1.10.287.130">
    <property type="match status" value="1"/>
</dbReference>
<feature type="region of interest" description="Disordered" evidence="12">
    <location>
        <begin position="445"/>
        <end position="474"/>
    </location>
</feature>
<dbReference type="PATRIC" id="fig|1126833.4.peg.808"/>
<comment type="similarity">
    <text evidence="2">In the N-terminal section; belongs to the phytochrome family.</text>
</comment>
<dbReference type="InterPro" id="IPR001789">
    <property type="entry name" value="Sig_transdc_resp-reg_receiver"/>
</dbReference>
<gene>
    <name evidence="16" type="ORF">VN24_03735</name>
</gene>
<evidence type="ECO:0000256" key="4">
    <source>
        <dbReference type="ARBA" id="ARBA00022553"/>
    </source>
</evidence>
<keyword evidence="13" id="KW-1133">Transmembrane helix</keyword>
<dbReference type="GO" id="GO:0005524">
    <property type="term" value="F:ATP binding"/>
    <property type="evidence" value="ECO:0007669"/>
    <property type="project" value="UniProtKB-KW"/>
</dbReference>
<dbReference type="InterPro" id="IPR029016">
    <property type="entry name" value="GAF-like_dom_sf"/>
</dbReference>
<dbReference type="OrthoDB" id="9790669at2"/>
<evidence type="ECO:0000313" key="16">
    <source>
        <dbReference type="EMBL" id="AJY73883.1"/>
    </source>
</evidence>
<dbReference type="PRINTS" id="PR00344">
    <property type="entry name" value="BCTRLSENSOR"/>
</dbReference>
<dbReference type="SUPFAM" id="SSF52172">
    <property type="entry name" value="CheY-like"/>
    <property type="match status" value="3"/>
</dbReference>
<dbReference type="Gene3D" id="6.10.340.10">
    <property type="match status" value="1"/>
</dbReference>
<feature type="region of interest" description="Disordered" evidence="12">
    <location>
        <begin position="802"/>
        <end position="825"/>
    </location>
</feature>
<dbReference type="SMART" id="SM00388">
    <property type="entry name" value="HisKA"/>
    <property type="match status" value="1"/>
</dbReference>
<dbReference type="PROSITE" id="PS50110">
    <property type="entry name" value="RESPONSE_REGULATORY"/>
    <property type="match status" value="3"/>
</dbReference>
<dbReference type="Pfam" id="PF00512">
    <property type="entry name" value="HisKA"/>
    <property type="match status" value="1"/>
</dbReference>
<dbReference type="STRING" id="1126833.VN24_03735"/>
<dbReference type="SUPFAM" id="SSF55874">
    <property type="entry name" value="ATPase domain of HSP90 chaperone/DNA topoisomerase II/histidine kinase"/>
    <property type="match status" value="1"/>
</dbReference>
<evidence type="ECO:0000259" key="14">
    <source>
        <dbReference type="PROSITE" id="PS50109"/>
    </source>
</evidence>
<evidence type="ECO:0000256" key="1">
    <source>
        <dbReference type="ARBA" id="ARBA00000085"/>
    </source>
</evidence>
<feature type="domain" description="Response regulatory" evidence="15">
    <location>
        <begin position="966"/>
        <end position="1082"/>
    </location>
</feature>
<dbReference type="AlphaFoldDB" id="A0A0D5NG43"/>
<feature type="modified residue" description="4-aspartylphosphate" evidence="11">
    <location>
        <position position="893"/>
    </location>
</feature>
<dbReference type="CDD" id="cd19411">
    <property type="entry name" value="MCP2201-like_sensor"/>
    <property type="match status" value="1"/>
</dbReference>
<dbReference type="RefSeq" id="WP_045669318.1">
    <property type="nucleotide sequence ID" value="NZ_CP011058.1"/>
</dbReference>
<evidence type="ECO:0000256" key="3">
    <source>
        <dbReference type="ARBA" id="ARBA00012438"/>
    </source>
</evidence>
<dbReference type="PANTHER" id="PTHR45339">
    <property type="entry name" value="HYBRID SIGNAL TRANSDUCTION HISTIDINE KINASE J"/>
    <property type="match status" value="1"/>
</dbReference>
<dbReference type="SMART" id="SM00387">
    <property type="entry name" value="HATPase_c"/>
    <property type="match status" value="1"/>
</dbReference>
<feature type="domain" description="Histidine kinase" evidence="14">
    <location>
        <begin position="549"/>
        <end position="779"/>
    </location>
</feature>
<dbReference type="GO" id="GO:0000155">
    <property type="term" value="F:phosphorelay sensor kinase activity"/>
    <property type="evidence" value="ECO:0007669"/>
    <property type="project" value="InterPro"/>
</dbReference>
<dbReference type="CDD" id="cd00156">
    <property type="entry name" value="REC"/>
    <property type="match status" value="1"/>
</dbReference>
<evidence type="ECO:0000256" key="11">
    <source>
        <dbReference type="PROSITE-ProRule" id="PRU00169"/>
    </source>
</evidence>
<dbReference type="Pfam" id="PF00072">
    <property type="entry name" value="Response_reg"/>
    <property type="match status" value="3"/>
</dbReference>
<reference evidence="17" key="2">
    <citation type="submission" date="2015-03" db="EMBL/GenBank/DDBJ databases">
        <title>Genome sequence of Paenibacillus beijingensis strain DSM 24997T.</title>
        <authorList>
            <person name="Kwak Y."/>
            <person name="Shin J.-H."/>
        </authorList>
    </citation>
    <scope>NUCLEOTIDE SEQUENCE [LARGE SCALE GENOMIC DNA]</scope>
    <source>
        <strain evidence="17">DSM 24997</strain>
    </source>
</reference>
<protein>
    <recommendedName>
        <fullName evidence="10">Circadian input-output histidine kinase CikA</fullName>
        <ecNumber evidence="3">2.7.13.3</ecNumber>
    </recommendedName>
</protein>
<accession>A0A0D5NG43</accession>